<sequence length="95" mass="11202">LEYCLGYSAPKKRRKIVKQKSVRFSAVYPLQQPAVRVVVEEKERKKKRQVKVGATPPPRGGVWWWWKLVDLHRTPGTKPKRREEEGEGVCEKYQK</sequence>
<dbReference type="AlphaFoldDB" id="A0A6E8VZS1"/>
<dbReference type="EnsemblMetazoa" id="ACON009401-RA">
    <property type="protein sequence ID" value="ACON009401-PA"/>
    <property type="gene ID" value="ACON009401"/>
</dbReference>
<accession>A0A6E8VZS1</accession>
<organism evidence="2 3">
    <name type="scientific">Anopheles coluzzii</name>
    <name type="common">African malaria mosquito</name>
    <dbReference type="NCBI Taxonomy" id="1518534"/>
    <lineage>
        <taxon>Eukaryota</taxon>
        <taxon>Metazoa</taxon>
        <taxon>Ecdysozoa</taxon>
        <taxon>Arthropoda</taxon>
        <taxon>Hexapoda</taxon>
        <taxon>Insecta</taxon>
        <taxon>Pterygota</taxon>
        <taxon>Neoptera</taxon>
        <taxon>Endopterygota</taxon>
        <taxon>Diptera</taxon>
        <taxon>Nematocera</taxon>
        <taxon>Culicoidea</taxon>
        <taxon>Culicidae</taxon>
        <taxon>Anophelinae</taxon>
        <taxon>Anopheles</taxon>
    </lineage>
</organism>
<reference key="1">
    <citation type="journal article" date="2019" name="Genes (Basel)">
        <title>A High-Quality De novo Genome Assembly from a Single Mosquito Using PacBio Sequencing.</title>
        <authorList>
            <person name="Kingan S.B."/>
            <person name="Heaton H."/>
            <person name="Cudini J."/>
            <person name="Lambert C.C."/>
            <person name="Baybayan P."/>
            <person name="Galvin B.D."/>
            <person name="Durbin R."/>
            <person name="Korlach J."/>
            <person name="Lawniczak M.K.N."/>
        </authorList>
    </citation>
    <scope>NUCLEOTIDE SEQUENCE [LARGE SCALE GENOMIC DNA]</scope>
    <source>
        <strain>Mali-NIH</strain>
    </source>
</reference>
<dbReference type="VEuPathDB" id="VectorBase:ACON009401"/>
<protein>
    <submittedName>
        <fullName evidence="2">Uncharacterized protein</fullName>
    </submittedName>
</protein>
<proteinExistence type="predicted"/>
<name>A0A6E8VZS1_ANOCL</name>
<keyword evidence="3" id="KW-1185">Reference proteome</keyword>
<feature type="compositionally biased region" description="Basic and acidic residues" evidence="1">
    <location>
        <begin position="81"/>
        <end position="95"/>
    </location>
</feature>
<evidence type="ECO:0000313" key="2">
    <source>
        <dbReference type="EnsemblMetazoa" id="ACON009401-PA"/>
    </source>
</evidence>
<dbReference type="Proteomes" id="UP001105220">
    <property type="component" value="Unplaced"/>
</dbReference>
<reference evidence="2" key="2">
    <citation type="submission" date="2020-05" db="UniProtKB">
        <authorList>
            <consortium name="EnsemblMetazoa"/>
        </authorList>
    </citation>
    <scope>IDENTIFICATION</scope>
    <source>
        <strain evidence="2">Ngousso</strain>
    </source>
</reference>
<evidence type="ECO:0000313" key="3">
    <source>
        <dbReference type="Proteomes" id="UP001105220"/>
    </source>
</evidence>
<feature type="region of interest" description="Disordered" evidence="1">
    <location>
        <begin position="74"/>
        <end position="95"/>
    </location>
</feature>
<evidence type="ECO:0000256" key="1">
    <source>
        <dbReference type="SAM" id="MobiDB-lite"/>
    </source>
</evidence>